<keyword evidence="1" id="KW-0732">Signal</keyword>
<protein>
    <recommendedName>
        <fullName evidence="4">PASTA domain-containing protein</fullName>
    </recommendedName>
</protein>
<evidence type="ECO:0000256" key="1">
    <source>
        <dbReference type="SAM" id="SignalP"/>
    </source>
</evidence>
<proteinExistence type="predicted"/>
<sequence>MSPKSTASRAPAAAALLAAAALAAALAPPAHAAPASAYTAPRPAHAAPASAYTAPPPAHAALPSEYAAPAHPAPAHAVPPHAGLALAAPADRGTLPNLVGRTASSARHAALAEGFTEPHTYDALGLGRNQIMRRNWKVCTQDPLPGEAERTAEITLGVVRVEEQCPGATPETRVPASRLMPDLKGKPLSAVYQKVGYRSSIHATDVSGQNRIVLFMKGWRVCSHRPAPGEVYAGRPVEVDVVQPPETCP</sequence>
<comment type="caution">
    <text evidence="2">The sequence shown here is derived from an EMBL/GenBank/DDBJ whole genome shotgun (WGS) entry which is preliminary data.</text>
</comment>
<dbReference type="RefSeq" id="WP_398717958.1">
    <property type="nucleotide sequence ID" value="NZ_JBIRWE010000001.1"/>
</dbReference>
<evidence type="ECO:0000313" key="3">
    <source>
        <dbReference type="Proteomes" id="UP001611548"/>
    </source>
</evidence>
<feature type="signal peptide" evidence="1">
    <location>
        <begin position="1"/>
        <end position="32"/>
    </location>
</feature>
<gene>
    <name evidence="2" type="ORF">ACH429_02200</name>
</gene>
<evidence type="ECO:0008006" key="4">
    <source>
        <dbReference type="Google" id="ProtNLM"/>
    </source>
</evidence>
<dbReference type="EMBL" id="JBIRWE010000001">
    <property type="protein sequence ID" value="MFI1962956.1"/>
    <property type="molecule type" value="Genomic_DNA"/>
</dbReference>
<organism evidence="2 3">
    <name type="scientific">Streptomyces pathocidini</name>
    <dbReference type="NCBI Taxonomy" id="1650571"/>
    <lineage>
        <taxon>Bacteria</taxon>
        <taxon>Bacillati</taxon>
        <taxon>Actinomycetota</taxon>
        <taxon>Actinomycetes</taxon>
        <taxon>Kitasatosporales</taxon>
        <taxon>Streptomycetaceae</taxon>
        <taxon>Streptomyces</taxon>
    </lineage>
</organism>
<keyword evidence="3" id="KW-1185">Reference proteome</keyword>
<name>A0ABW7UM68_9ACTN</name>
<feature type="chain" id="PRO_5046441711" description="PASTA domain-containing protein" evidence="1">
    <location>
        <begin position="33"/>
        <end position="249"/>
    </location>
</feature>
<reference evidence="2 3" key="1">
    <citation type="submission" date="2024-10" db="EMBL/GenBank/DDBJ databases">
        <title>The Natural Products Discovery Center: Release of the First 8490 Sequenced Strains for Exploring Actinobacteria Biosynthetic Diversity.</title>
        <authorList>
            <person name="Kalkreuter E."/>
            <person name="Kautsar S.A."/>
            <person name="Yang D."/>
            <person name="Bader C.D."/>
            <person name="Teijaro C.N."/>
            <person name="Fluegel L."/>
            <person name="Davis C.M."/>
            <person name="Simpson J.R."/>
            <person name="Lauterbach L."/>
            <person name="Steele A.D."/>
            <person name="Gui C."/>
            <person name="Meng S."/>
            <person name="Li G."/>
            <person name="Viehrig K."/>
            <person name="Ye F."/>
            <person name="Su P."/>
            <person name="Kiefer A.F."/>
            <person name="Nichols A."/>
            <person name="Cepeda A.J."/>
            <person name="Yan W."/>
            <person name="Fan B."/>
            <person name="Jiang Y."/>
            <person name="Adhikari A."/>
            <person name="Zheng C.-J."/>
            <person name="Schuster L."/>
            <person name="Cowan T.M."/>
            <person name="Smanski M.J."/>
            <person name="Chevrette M.G."/>
            <person name="De Carvalho L.P.S."/>
            <person name="Shen B."/>
        </authorList>
    </citation>
    <scope>NUCLEOTIDE SEQUENCE [LARGE SCALE GENOMIC DNA]</scope>
    <source>
        <strain evidence="2 3">NPDC020327</strain>
    </source>
</reference>
<evidence type="ECO:0000313" key="2">
    <source>
        <dbReference type="EMBL" id="MFI1962956.1"/>
    </source>
</evidence>
<accession>A0ABW7UM68</accession>
<dbReference type="Proteomes" id="UP001611548">
    <property type="component" value="Unassembled WGS sequence"/>
</dbReference>